<name>A0ABV1G1I8_9BACT</name>
<dbReference type="PROSITE" id="PS51257">
    <property type="entry name" value="PROKAR_LIPOPROTEIN"/>
    <property type="match status" value="1"/>
</dbReference>
<evidence type="ECO:0008006" key="4">
    <source>
        <dbReference type="Google" id="ProtNLM"/>
    </source>
</evidence>
<keyword evidence="1" id="KW-0732">Signal</keyword>
<dbReference type="RefSeq" id="WP_349226667.1">
    <property type="nucleotide sequence ID" value="NZ_JBBNFG020000002.1"/>
</dbReference>
<gene>
    <name evidence="2" type="ORF">AAAT87_13270</name>
</gene>
<feature type="signal peptide" evidence="1">
    <location>
        <begin position="1"/>
        <end position="21"/>
    </location>
</feature>
<keyword evidence="3" id="KW-1185">Reference proteome</keyword>
<evidence type="ECO:0000256" key="1">
    <source>
        <dbReference type="SAM" id="SignalP"/>
    </source>
</evidence>
<dbReference type="EMBL" id="JBBNGE010000061">
    <property type="protein sequence ID" value="MEQ2509220.1"/>
    <property type="molecule type" value="Genomic_DNA"/>
</dbReference>
<protein>
    <recommendedName>
        <fullName evidence="4">DUF4906 domain-containing protein</fullName>
    </recommendedName>
</protein>
<comment type="caution">
    <text evidence="2">The sequence shown here is derived from an EMBL/GenBank/DDBJ whole genome shotgun (WGS) entry which is preliminary data.</text>
</comment>
<organism evidence="2 3">
    <name type="scientific">Segatella sinensis</name>
    <dbReference type="NCBI Taxonomy" id="3085167"/>
    <lineage>
        <taxon>Bacteria</taxon>
        <taxon>Pseudomonadati</taxon>
        <taxon>Bacteroidota</taxon>
        <taxon>Bacteroidia</taxon>
        <taxon>Bacteroidales</taxon>
        <taxon>Prevotellaceae</taxon>
        <taxon>Segatella</taxon>
    </lineage>
</organism>
<proteinExistence type="predicted"/>
<reference evidence="2 3" key="1">
    <citation type="submission" date="2024-04" db="EMBL/GenBank/DDBJ databases">
        <title>Human intestinal bacterial collection.</title>
        <authorList>
            <person name="Pauvert C."/>
            <person name="Hitch T.C.A."/>
            <person name="Clavel T."/>
        </authorList>
    </citation>
    <scope>NUCLEOTIDE SEQUENCE [LARGE SCALE GENOMIC DNA]</scope>
    <source>
        <strain evidence="2 3">CLA-AA-H174</strain>
    </source>
</reference>
<sequence>MKKLKLYIGMLVGLLATMLTACTSDLSEETVPSNSKGEMTLSFKVSTPDYKIGTRSEGYNNEGFGSSDVQIFCFDANGYFLGMGRDLNVEATSEEEIGDGAANTDNKKISVKMPNATARLHIIANAGINTAKAANEWIGLHENKLITTFESKADENQARKTKYWGYCSGSTTAEMKAKLTNSSNVIHLIRDRAKITADWETTTDIKSVEISIGEGMLYATIAAFDRKKLEFPNTTDDTKDWEWNINDITLPKSEKRYKGSAGQMGTVQYCFEDENSSKNPVSCILKVTFNDKTEKWYKVYLQDKDQRFYKIKRNYTYAIHIKKLNQKLGYTGYNDALNGYAANNPWITVEDIIQEISDGTYTMNIVNGTYQMLTQESANSEQVIDFEYTGEANQTAADFDVSWTENKNFTELEGGKLPVPIVQYDATTGKGTITYKIGDISAGECKTATIMLVDKKHGLTRNIHLYSISNVDFKFPTKITMGKKVTSEAQLTFTIPSYYPKELLPIEIEIASNDVNPIGSDVKVASTEEVDGGAGWNCWFVTKYENPSVIGNTQTITMKNVRAVTGTEGTFYIKAKHYNSNKHWTVTINYQNQN</sequence>
<accession>A0ABV1G1I8</accession>
<evidence type="ECO:0000313" key="2">
    <source>
        <dbReference type="EMBL" id="MEQ2509220.1"/>
    </source>
</evidence>
<evidence type="ECO:0000313" key="3">
    <source>
        <dbReference type="Proteomes" id="UP001465717"/>
    </source>
</evidence>
<feature type="chain" id="PRO_5045767433" description="DUF4906 domain-containing protein" evidence="1">
    <location>
        <begin position="22"/>
        <end position="594"/>
    </location>
</feature>
<dbReference type="Proteomes" id="UP001465717">
    <property type="component" value="Unassembled WGS sequence"/>
</dbReference>